<gene>
    <name evidence="2" type="ORF">Sradi_4091700</name>
</gene>
<feature type="compositionally biased region" description="Acidic residues" evidence="1">
    <location>
        <begin position="171"/>
        <end position="185"/>
    </location>
</feature>
<dbReference type="Pfam" id="PF26369">
    <property type="entry name" value="UPF0426"/>
    <property type="match status" value="1"/>
</dbReference>
<dbReference type="PANTHER" id="PTHR35996:SF1">
    <property type="entry name" value="OS04G0528100 PROTEIN"/>
    <property type="match status" value="1"/>
</dbReference>
<sequence>MKPEMGEVCRFDKGEPPSIFHFSSTRQEIAIEIAMALTFPAVSVSFHLLHSLPNSTYPPSLSPIYRCPFLLLSHTAGGRLLSDPTTSSSPLFQDSFNSKKASWLEVRAFLPNLTQEPILKEALKEPVAFVGGMFAGLLRLDLNEEPLKEWVSRTVEASGMTAEEIRKKDGGEEDEEERPQEIEIE</sequence>
<dbReference type="InterPro" id="IPR040278">
    <property type="entry name" value="UPF0426"/>
</dbReference>
<dbReference type="AlphaFoldDB" id="A0AAW2PN56"/>
<evidence type="ECO:0000313" key="2">
    <source>
        <dbReference type="EMBL" id="KAL0356448.1"/>
    </source>
</evidence>
<proteinExistence type="predicted"/>
<protein>
    <submittedName>
        <fullName evidence="2">Uncharacterized protein</fullName>
    </submittedName>
</protein>
<comment type="caution">
    <text evidence="2">The sequence shown here is derived from an EMBL/GenBank/DDBJ whole genome shotgun (WGS) entry which is preliminary data.</text>
</comment>
<dbReference type="PANTHER" id="PTHR35996">
    <property type="entry name" value="OSJNBA0038O10.25 PROTEIN"/>
    <property type="match status" value="1"/>
</dbReference>
<organism evidence="2">
    <name type="scientific">Sesamum radiatum</name>
    <name type="common">Black benniseed</name>
    <dbReference type="NCBI Taxonomy" id="300843"/>
    <lineage>
        <taxon>Eukaryota</taxon>
        <taxon>Viridiplantae</taxon>
        <taxon>Streptophyta</taxon>
        <taxon>Embryophyta</taxon>
        <taxon>Tracheophyta</taxon>
        <taxon>Spermatophyta</taxon>
        <taxon>Magnoliopsida</taxon>
        <taxon>eudicotyledons</taxon>
        <taxon>Gunneridae</taxon>
        <taxon>Pentapetalae</taxon>
        <taxon>asterids</taxon>
        <taxon>lamiids</taxon>
        <taxon>Lamiales</taxon>
        <taxon>Pedaliaceae</taxon>
        <taxon>Sesamum</taxon>
    </lineage>
</organism>
<reference evidence="2" key="1">
    <citation type="submission" date="2020-06" db="EMBL/GenBank/DDBJ databases">
        <authorList>
            <person name="Li T."/>
            <person name="Hu X."/>
            <person name="Zhang T."/>
            <person name="Song X."/>
            <person name="Zhang H."/>
            <person name="Dai N."/>
            <person name="Sheng W."/>
            <person name="Hou X."/>
            <person name="Wei L."/>
        </authorList>
    </citation>
    <scope>NUCLEOTIDE SEQUENCE</scope>
    <source>
        <strain evidence="2">G02</strain>
        <tissue evidence="2">Leaf</tissue>
    </source>
</reference>
<feature type="region of interest" description="Disordered" evidence="1">
    <location>
        <begin position="161"/>
        <end position="185"/>
    </location>
</feature>
<accession>A0AAW2PN56</accession>
<evidence type="ECO:0000256" key="1">
    <source>
        <dbReference type="SAM" id="MobiDB-lite"/>
    </source>
</evidence>
<dbReference type="EMBL" id="JACGWJ010000017">
    <property type="protein sequence ID" value="KAL0356448.1"/>
    <property type="molecule type" value="Genomic_DNA"/>
</dbReference>
<reference evidence="2" key="2">
    <citation type="journal article" date="2024" name="Plant">
        <title>Genomic evolution and insights into agronomic trait innovations of Sesamum species.</title>
        <authorList>
            <person name="Miao H."/>
            <person name="Wang L."/>
            <person name="Qu L."/>
            <person name="Liu H."/>
            <person name="Sun Y."/>
            <person name="Le M."/>
            <person name="Wang Q."/>
            <person name="Wei S."/>
            <person name="Zheng Y."/>
            <person name="Lin W."/>
            <person name="Duan Y."/>
            <person name="Cao H."/>
            <person name="Xiong S."/>
            <person name="Wang X."/>
            <person name="Wei L."/>
            <person name="Li C."/>
            <person name="Ma Q."/>
            <person name="Ju M."/>
            <person name="Zhao R."/>
            <person name="Li G."/>
            <person name="Mu C."/>
            <person name="Tian Q."/>
            <person name="Mei H."/>
            <person name="Zhang T."/>
            <person name="Gao T."/>
            <person name="Zhang H."/>
        </authorList>
    </citation>
    <scope>NUCLEOTIDE SEQUENCE</scope>
    <source>
        <strain evidence="2">G02</strain>
    </source>
</reference>
<name>A0AAW2PN56_SESRA</name>